<dbReference type="InterPro" id="IPR001623">
    <property type="entry name" value="DnaJ_domain"/>
</dbReference>
<protein>
    <submittedName>
        <fullName evidence="3">DnaJ domain protein</fullName>
    </submittedName>
</protein>
<evidence type="ECO:0000313" key="3">
    <source>
        <dbReference type="EMBL" id="AEF83504.1"/>
    </source>
</evidence>
<dbReference type="STRING" id="545695.TREAZ_0096"/>
<dbReference type="InterPro" id="IPR036869">
    <property type="entry name" value="J_dom_sf"/>
</dbReference>
<gene>
    <name evidence="3" type="ordered locus">TREAZ_0096</name>
</gene>
<accession>F5YFI1</accession>
<dbReference type="PROSITE" id="PS50076">
    <property type="entry name" value="DNAJ_2"/>
    <property type="match status" value="1"/>
</dbReference>
<reference evidence="3 4" key="2">
    <citation type="journal article" date="2011" name="ISME J.">
        <title>RNA-seq reveals cooperative metabolic interactions between two termite-gut spirochete species in co-culture.</title>
        <authorList>
            <person name="Rosenthal A.Z."/>
            <person name="Matson E.G."/>
            <person name="Eldar A."/>
            <person name="Leadbetter J.R."/>
        </authorList>
    </citation>
    <scope>NUCLEOTIDE SEQUENCE [LARGE SCALE GENOMIC DNA]</scope>
    <source>
        <strain evidence="4">ATCC BAA-888 / DSM 13862 / ZAS-9</strain>
    </source>
</reference>
<dbReference type="PANTHER" id="PTHR24074">
    <property type="entry name" value="CO-CHAPERONE PROTEIN DJLA"/>
    <property type="match status" value="1"/>
</dbReference>
<dbReference type="Proteomes" id="UP000009222">
    <property type="component" value="Chromosome"/>
</dbReference>
<feature type="compositionally biased region" description="Basic and acidic residues" evidence="1">
    <location>
        <begin position="47"/>
        <end position="57"/>
    </location>
</feature>
<dbReference type="Gene3D" id="1.10.287.110">
    <property type="entry name" value="DnaJ domain"/>
    <property type="match status" value="1"/>
</dbReference>
<dbReference type="SUPFAM" id="SSF46565">
    <property type="entry name" value="Chaperone J-domain"/>
    <property type="match status" value="1"/>
</dbReference>
<dbReference type="HOGENOM" id="CLU_121470_0_0_12"/>
<feature type="domain" description="J" evidence="2">
    <location>
        <begin position="79"/>
        <end position="140"/>
    </location>
</feature>
<feature type="region of interest" description="Disordered" evidence="1">
    <location>
        <begin position="15"/>
        <end position="78"/>
    </location>
</feature>
<feature type="compositionally biased region" description="Basic and acidic residues" evidence="1">
    <location>
        <begin position="15"/>
        <end position="34"/>
    </location>
</feature>
<name>F5YFI1_LEAAZ</name>
<evidence type="ECO:0000256" key="1">
    <source>
        <dbReference type="SAM" id="MobiDB-lite"/>
    </source>
</evidence>
<sequence>MDRLGNVIKSYLNNDDEKIFGSARGERRPSHDPDLDAAFDELNDFLNNDKARDEPGPEPHAPPHGPETSNGTIPEELRQDFAELGVAFGASGTECKDAYKKLLKIHHPDRHAGHEGNMKKATERTARINAAYDRIEKWRKG</sequence>
<dbReference type="KEGG" id="taz:TREAZ_0096"/>
<dbReference type="AlphaFoldDB" id="F5YFI1"/>
<proteinExistence type="predicted"/>
<dbReference type="Pfam" id="PF00226">
    <property type="entry name" value="DnaJ"/>
    <property type="match status" value="1"/>
</dbReference>
<reference evidence="4" key="1">
    <citation type="submission" date="2009-12" db="EMBL/GenBank/DDBJ databases">
        <title>Complete sequence of Treponema azotonutricium strain ZAS-9.</title>
        <authorList>
            <person name="Tetu S.G."/>
            <person name="Matson E."/>
            <person name="Ren Q."/>
            <person name="Seshadri R."/>
            <person name="Elbourne L."/>
            <person name="Hassan K.A."/>
            <person name="Durkin A."/>
            <person name="Radune D."/>
            <person name="Mohamoud Y."/>
            <person name="Shay R."/>
            <person name="Jin S."/>
            <person name="Zhang X."/>
            <person name="Lucey K."/>
            <person name="Ballor N.R."/>
            <person name="Ottesen E."/>
            <person name="Rosenthal R."/>
            <person name="Allen A."/>
            <person name="Leadbetter J.R."/>
            <person name="Paulsen I.T."/>
        </authorList>
    </citation>
    <scope>NUCLEOTIDE SEQUENCE [LARGE SCALE GENOMIC DNA]</scope>
    <source>
        <strain evidence="4">ATCC BAA-888 / DSM 13862 / ZAS-9</strain>
    </source>
</reference>
<evidence type="ECO:0000313" key="4">
    <source>
        <dbReference type="Proteomes" id="UP000009222"/>
    </source>
</evidence>
<dbReference type="PRINTS" id="PR00625">
    <property type="entry name" value="JDOMAIN"/>
</dbReference>
<dbReference type="CDD" id="cd06257">
    <property type="entry name" value="DnaJ"/>
    <property type="match status" value="1"/>
</dbReference>
<dbReference type="eggNOG" id="COG0484">
    <property type="taxonomic scope" value="Bacteria"/>
</dbReference>
<dbReference type="InParanoid" id="F5YFI1"/>
<dbReference type="InterPro" id="IPR050817">
    <property type="entry name" value="DjlA_DnaK_co-chaperone"/>
</dbReference>
<evidence type="ECO:0000259" key="2">
    <source>
        <dbReference type="PROSITE" id="PS50076"/>
    </source>
</evidence>
<organism evidence="3 4">
    <name type="scientific">Leadbettera azotonutricia (strain ATCC BAA-888 / DSM 13862 / ZAS-9)</name>
    <name type="common">Treponema azotonutricium</name>
    <dbReference type="NCBI Taxonomy" id="545695"/>
    <lineage>
        <taxon>Bacteria</taxon>
        <taxon>Pseudomonadati</taxon>
        <taxon>Spirochaetota</taxon>
        <taxon>Spirochaetia</taxon>
        <taxon>Spirochaetales</taxon>
        <taxon>Breznakiellaceae</taxon>
        <taxon>Leadbettera</taxon>
    </lineage>
</organism>
<keyword evidence="4" id="KW-1185">Reference proteome</keyword>
<dbReference type="SMART" id="SM00271">
    <property type="entry name" value="DnaJ"/>
    <property type="match status" value="1"/>
</dbReference>
<dbReference type="EMBL" id="CP001841">
    <property type="protein sequence ID" value="AEF83504.1"/>
    <property type="molecule type" value="Genomic_DNA"/>
</dbReference>